<accession>A0A432W3H5</accession>
<sequence>MGSHSASKARMQHTDDATLNYYREHAREVFERYEAVEQSSIAAHFLSSLQPNSRVIDVGAGSGRDLRKLMELGFDAYGAEPADELRQLAIDKHPQLKDRLFAGSLPGGLTTYRKYDAVVCSAVLMHIPPNQLFDAILALRDALNEQGRLLISIPATRPDIDENHRDHNGRLFSPVTPDQLKLLCKRLAFECIAEHINDDALGRSETTWHTLLFVRQ</sequence>
<dbReference type="PANTHER" id="PTHR43861">
    <property type="entry name" value="TRANS-ACONITATE 2-METHYLTRANSFERASE-RELATED"/>
    <property type="match status" value="1"/>
</dbReference>
<dbReference type="Gene3D" id="3.40.50.150">
    <property type="entry name" value="Vaccinia Virus protein VP39"/>
    <property type="match status" value="1"/>
</dbReference>
<dbReference type="CDD" id="cd02440">
    <property type="entry name" value="AdoMet_MTases"/>
    <property type="match status" value="1"/>
</dbReference>
<reference evidence="1 2" key="1">
    <citation type="journal article" date="2011" name="Front. Microbiol.">
        <title>Genomic signatures of strain selection and enhancement in Bacillus atrophaeus var. globigii, a historical biowarfare simulant.</title>
        <authorList>
            <person name="Gibbons H.S."/>
            <person name="Broomall S.M."/>
            <person name="McNew L.A."/>
            <person name="Daligault H."/>
            <person name="Chapman C."/>
            <person name="Bruce D."/>
            <person name="Karavis M."/>
            <person name="Krepps M."/>
            <person name="McGregor P.A."/>
            <person name="Hong C."/>
            <person name="Park K.H."/>
            <person name="Akmal A."/>
            <person name="Feldman A."/>
            <person name="Lin J.S."/>
            <person name="Chang W.E."/>
            <person name="Higgs B.W."/>
            <person name="Demirev P."/>
            <person name="Lindquist J."/>
            <person name="Liem A."/>
            <person name="Fochler E."/>
            <person name="Read T.D."/>
            <person name="Tapia R."/>
            <person name="Johnson S."/>
            <person name="Bishop-Lilly K.A."/>
            <person name="Detter C."/>
            <person name="Han C."/>
            <person name="Sozhamannan S."/>
            <person name="Rosenzweig C.N."/>
            <person name="Skowronski E.W."/>
        </authorList>
    </citation>
    <scope>NUCLEOTIDE SEQUENCE [LARGE SCALE GENOMIC DNA]</scope>
    <source>
        <strain evidence="1 2">MLST1</strain>
    </source>
</reference>
<dbReference type="Pfam" id="PF13489">
    <property type="entry name" value="Methyltransf_23"/>
    <property type="match status" value="1"/>
</dbReference>
<proteinExistence type="predicted"/>
<dbReference type="Proteomes" id="UP000288293">
    <property type="component" value="Unassembled WGS sequence"/>
</dbReference>
<dbReference type="AlphaFoldDB" id="A0A432W3H5"/>
<evidence type="ECO:0000313" key="2">
    <source>
        <dbReference type="Proteomes" id="UP000288293"/>
    </source>
</evidence>
<evidence type="ECO:0000313" key="1">
    <source>
        <dbReference type="EMBL" id="RUO23924.1"/>
    </source>
</evidence>
<evidence type="ECO:0008006" key="3">
    <source>
        <dbReference type="Google" id="ProtNLM"/>
    </source>
</evidence>
<dbReference type="SUPFAM" id="SSF53335">
    <property type="entry name" value="S-adenosyl-L-methionine-dependent methyltransferases"/>
    <property type="match status" value="1"/>
</dbReference>
<gene>
    <name evidence="1" type="ORF">CWE09_12305</name>
</gene>
<protein>
    <recommendedName>
        <fullName evidence="3">Class I SAM-dependent methyltransferase</fullName>
    </recommendedName>
</protein>
<organism evidence="1 2">
    <name type="scientific">Aliidiomarina minuta</name>
    <dbReference type="NCBI Taxonomy" id="880057"/>
    <lineage>
        <taxon>Bacteria</taxon>
        <taxon>Pseudomonadati</taxon>
        <taxon>Pseudomonadota</taxon>
        <taxon>Gammaproteobacteria</taxon>
        <taxon>Alteromonadales</taxon>
        <taxon>Idiomarinaceae</taxon>
        <taxon>Aliidiomarina</taxon>
    </lineage>
</organism>
<dbReference type="EMBL" id="PIPL01000003">
    <property type="protein sequence ID" value="RUO23924.1"/>
    <property type="molecule type" value="Genomic_DNA"/>
</dbReference>
<dbReference type="OrthoDB" id="7348755at2"/>
<dbReference type="InterPro" id="IPR029063">
    <property type="entry name" value="SAM-dependent_MTases_sf"/>
</dbReference>
<keyword evidence="2" id="KW-1185">Reference proteome</keyword>
<name>A0A432W3H5_9GAMM</name>
<comment type="caution">
    <text evidence="1">The sequence shown here is derived from an EMBL/GenBank/DDBJ whole genome shotgun (WGS) entry which is preliminary data.</text>
</comment>